<dbReference type="InterPro" id="IPR004638">
    <property type="entry name" value="EmrB-like"/>
</dbReference>
<accession>A0ABW6QLF2</accession>
<feature type="transmembrane region" description="Helical" evidence="7">
    <location>
        <begin position="193"/>
        <end position="211"/>
    </location>
</feature>
<dbReference type="Gene3D" id="1.20.1250.20">
    <property type="entry name" value="MFS general substrate transporter like domains"/>
    <property type="match status" value="1"/>
</dbReference>
<comment type="caution">
    <text evidence="9">The sequence shown here is derived from an EMBL/GenBank/DDBJ whole genome shotgun (WGS) entry which is preliminary data.</text>
</comment>
<evidence type="ECO:0000256" key="3">
    <source>
        <dbReference type="ARBA" id="ARBA00022475"/>
    </source>
</evidence>
<name>A0ABW6QLF2_9NOCA</name>
<evidence type="ECO:0000256" key="7">
    <source>
        <dbReference type="SAM" id="Phobius"/>
    </source>
</evidence>
<feature type="transmembrane region" description="Helical" evidence="7">
    <location>
        <begin position="223"/>
        <end position="240"/>
    </location>
</feature>
<dbReference type="PANTHER" id="PTHR42718:SF49">
    <property type="entry name" value="EXPORT PROTEIN"/>
    <property type="match status" value="1"/>
</dbReference>
<keyword evidence="4 7" id="KW-0812">Transmembrane</keyword>
<evidence type="ECO:0000256" key="1">
    <source>
        <dbReference type="ARBA" id="ARBA00004651"/>
    </source>
</evidence>
<keyword evidence="2" id="KW-0813">Transport</keyword>
<dbReference type="Proteomes" id="UP001601948">
    <property type="component" value="Unassembled WGS sequence"/>
</dbReference>
<gene>
    <name evidence="9" type="ORF">ACFYV7_03770</name>
</gene>
<protein>
    <submittedName>
        <fullName evidence="9">MFS transporter</fullName>
    </submittedName>
</protein>
<proteinExistence type="predicted"/>
<feature type="transmembrane region" description="Helical" evidence="7">
    <location>
        <begin position="469"/>
        <end position="487"/>
    </location>
</feature>
<dbReference type="InterPro" id="IPR036259">
    <property type="entry name" value="MFS_trans_sf"/>
</dbReference>
<feature type="transmembrane region" description="Helical" evidence="7">
    <location>
        <begin position="325"/>
        <end position="344"/>
    </location>
</feature>
<sequence>MRKWLPLLTVCLGTFMLLVDVTIVNVALPDMRNDLNASFSSLQWVVDGYALAMAALMLGAGSIADLAGHRRTYLAGLLLFAASSLVCGLAPNPTVLILARVVQGIGATTMACTTFALLNNSYTERDRGTAYGVWGAVAGASSAIGPIIGGVLTDLASWRWIFFVNLPVSAVAVALCLWVLADGERAQRGRIDVAGMAAFTVSAATATYALIRANEHGWSNSLTWWLLLVAAVSLMVFLLVERASAHPMLDLALLSDRSFVGVLVAAGALFFAAFSALMYTQIWMQSVLGLSAIQAGAVGLPLSVMAFLVSGGFGRYLHGEHRGRIIAGGLFATGLGGVAGALLVHGEAGWAALVPGFLVIGLGVGLATATLSSAAMAAVPWQRAGMATGAVNTAQQLSFTLGIATLGSVFTARAADVLAERAVPDAQASARAVGGGQAAVLVQQVPAEAQSALAATVRAAAAAGVQGTLAVSGVVGLIGGALVLLLIRRRSGPVREVAEEAVQVPA</sequence>
<dbReference type="PROSITE" id="PS50850">
    <property type="entry name" value="MFS"/>
    <property type="match status" value="1"/>
</dbReference>
<dbReference type="EMBL" id="JBIAPI010000001">
    <property type="protein sequence ID" value="MFF3221893.1"/>
    <property type="molecule type" value="Genomic_DNA"/>
</dbReference>
<keyword evidence="10" id="KW-1185">Reference proteome</keyword>
<feature type="transmembrane region" description="Helical" evidence="7">
    <location>
        <begin position="130"/>
        <end position="152"/>
    </location>
</feature>
<keyword evidence="6 7" id="KW-0472">Membrane</keyword>
<dbReference type="InterPro" id="IPR011701">
    <property type="entry name" value="MFS"/>
</dbReference>
<dbReference type="SUPFAM" id="SSF103473">
    <property type="entry name" value="MFS general substrate transporter"/>
    <property type="match status" value="1"/>
</dbReference>
<evidence type="ECO:0000256" key="4">
    <source>
        <dbReference type="ARBA" id="ARBA00022692"/>
    </source>
</evidence>
<feature type="transmembrane region" description="Helical" evidence="7">
    <location>
        <begin position="158"/>
        <end position="181"/>
    </location>
</feature>
<dbReference type="Pfam" id="PF07690">
    <property type="entry name" value="MFS_1"/>
    <property type="match status" value="1"/>
</dbReference>
<feature type="domain" description="Major facilitator superfamily (MFS) profile" evidence="8">
    <location>
        <begin position="6"/>
        <end position="491"/>
    </location>
</feature>
<organism evidence="9 10">
    <name type="scientific">Nocardia suismassiliense</name>
    <dbReference type="NCBI Taxonomy" id="2077092"/>
    <lineage>
        <taxon>Bacteria</taxon>
        <taxon>Bacillati</taxon>
        <taxon>Actinomycetota</taxon>
        <taxon>Actinomycetes</taxon>
        <taxon>Mycobacteriales</taxon>
        <taxon>Nocardiaceae</taxon>
        <taxon>Nocardia</taxon>
    </lineage>
</organism>
<dbReference type="Gene3D" id="1.20.1720.10">
    <property type="entry name" value="Multidrug resistance protein D"/>
    <property type="match status" value="1"/>
</dbReference>
<dbReference type="PRINTS" id="PR01036">
    <property type="entry name" value="TCRTETB"/>
</dbReference>
<evidence type="ECO:0000313" key="9">
    <source>
        <dbReference type="EMBL" id="MFF3221893.1"/>
    </source>
</evidence>
<evidence type="ECO:0000259" key="8">
    <source>
        <dbReference type="PROSITE" id="PS50850"/>
    </source>
</evidence>
<evidence type="ECO:0000256" key="6">
    <source>
        <dbReference type="ARBA" id="ARBA00023136"/>
    </source>
</evidence>
<evidence type="ECO:0000313" key="10">
    <source>
        <dbReference type="Proteomes" id="UP001601948"/>
    </source>
</evidence>
<feature type="transmembrane region" description="Helical" evidence="7">
    <location>
        <begin position="7"/>
        <end position="28"/>
    </location>
</feature>
<feature type="transmembrane region" description="Helical" evidence="7">
    <location>
        <begin position="292"/>
        <end position="313"/>
    </location>
</feature>
<dbReference type="PANTHER" id="PTHR42718">
    <property type="entry name" value="MAJOR FACILITATOR SUPERFAMILY MULTIDRUG TRANSPORTER MFSC"/>
    <property type="match status" value="1"/>
</dbReference>
<feature type="transmembrane region" description="Helical" evidence="7">
    <location>
        <begin position="350"/>
        <end position="376"/>
    </location>
</feature>
<dbReference type="CDD" id="cd17321">
    <property type="entry name" value="MFS_MMR_MDR_like"/>
    <property type="match status" value="1"/>
</dbReference>
<feature type="transmembrane region" description="Helical" evidence="7">
    <location>
        <begin position="48"/>
        <end position="66"/>
    </location>
</feature>
<dbReference type="InterPro" id="IPR020846">
    <property type="entry name" value="MFS_dom"/>
</dbReference>
<evidence type="ECO:0000256" key="5">
    <source>
        <dbReference type="ARBA" id="ARBA00022989"/>
    </source>
</evidence>
<evidence type="ECO:0000256" key="2">
    <source>
        <dbReference type="ARBA" id="ARBA00022448"/>
    </source>
</evidence>
<keyword evidence="5 7" id="KW-1133">Transmembrane helix</keyword>
<feature type="transmembrane region" description="Helical" evidence="7">
    <location>
        <begin position="397"/>
        <end position="415"/>
    </location>
</feature>
<dbReference type="RefSeq" id="WP_387713333.1">
    <property type="nucleotide sequence ID" value="NZ_JBIAPI010000001.1"/>
</dbReference>
<keyword evidence="3" id="KW-1003">Cell membrane</keyword>
<dbReference type="NCBIfam" id="TIGR00711">
    <property type="entry name" value="efflux_EmrB"/>
    <property type="match status" value="1"/>
</dbReference>
<reference evidence="9 10" key="1">
    <citation type="submission" date="2024-10" db="EMBL/GenBank/DDBJ databases">
        <title>The Natural Products Discovery Center: Release of the First 8490 Sequenced Strains for Exploring Actinobacteria Biosynthetic Diversity.</title>
        <authorList>
            <person name="Kalkreuter E."/>
            <person name="Kautsar S.A."/>
            <person name="Yang D."/>
            <person name="Bader C.D."/>
            <person name="Teijaro C.N."/>
            <person name="Fluegel L."/>
            <person name="Davis C.M."/>
            <person name="Simpson J.R."/>
            <person name="Lauterbach L."/>
            <person name="Steele A.D."/>
            <person name="Gui C."/>
            <person name="Meng S."/>
            <person name="Li G."/>
            <person name="Viehrig K."/>
            <person name="Ye F."/>
            <person name="Su P."/>
            <person name="Kiefer A.F."/>
            <person name="Nichols A."/>
            <person name="Cepeda A.J."/>
            <person name="Yan W."/>
            <person name="Fan B."/>
            <person name="Jiang Y."/>
            <person name="Adhikari A."/>
            <person name="Zheng C.-J."/>
            <person name="Schuster L."/>
            <person name="Cowan T.M."/>
            <person name="Smanski M.J."/>
            <person name="Chevrette M.G."/>
            <person name="De Carvalho L.P.S."/>
            <person name="Shen B."/>
        </authorList>
    </citation>
    <scope>NUCLEOTIDE SEQUENCE [LARGE SCALE GENOMIC DNA]</scope>
    <source>
        <strain evidence="9 10">NPDC003040</strain>
    </source>
</reference>
<feature type="transmembrane region" description="Helical" evidence="7">
    <location>
        <begin position="73"/>
        <end position="91"/>
    </location>
</feature>
<comment type="subcellular location">
    <subcellularLocation>
        <location evidence="1">Cell membrane</location>
        <topology evidence="1">Multi-pass membrane protein</topology>
    </subcellularLocation>
</comment>
<feature type="transmembrane region" description="Helical" evidence="7">
    <location>
        <begin position="260"/>
        <end position="280"/>
    </location>
</feature>
<feature type="transmembrane region" description="Helical" evidence="7">
    <location>
        <begin position="97"/>
        <end position="118"/>
    </location>
</feature>